<dbReference type="WBParaSite" id="ES5_v2.g19506.t1">
    <property type="protein sequence ID" value="ES5_v2.g19506.t1"/>
    <property type="gene ID" value="ES5_v2.g19506"/>
</dbReference>
<protein>
    <submittedName>
        <fullName evidence="2">Uncharacterized protein</fullName>
    </submittedName>
</protein>
<proteinExistence type="predicted"/>
<organism evidence="1 2">
    <name type="scientific">Panagrolaimus sp. ES5</name>
    <dbReference type="NCBI Taxonomy" id="591445"/>
    <lineage>
        <taxon>Eukaryota</taxon>
        <taxon>Metazoa</taxon>
        <taxon>Ecdysozoa</taxon>
        <taxon>Nematoda</taxon>
        <taxon>Chromadorea</taxon>
        <taxon>Rhabditida</taxon>
        <taxon>Tylenchina</taxon>
        <taxon>Panagrolaimomorpha</taxon>
        <taxon>Panagrolaimoidea</taxon>
        <taxon>Panagrolaimidae</taxon>
        <taxon>Panagrolaimus</taxon>
    </lineage>
</organism>
<name>A0AC34FPX3_9BILA</name>
<reference evidence="2" key="1">
    <citation type="submission" date="2022-11" db="UniProtKB">
        <authorList>
            <consortium name="WormBaseParasite"/>
        </authorList>
    </citation>
    <scope>IDENTIFICATION</scope>
</reference>
<evidence type="ECO:0000313" key="2">
    <source>
        <dbReference type="WBParaSite" id="ES5_v2.g19506.t1"/>
    </source>
</evidence>
<sequence length="102" mass="11154">MACFRSLLLLTALVFGIFFSNASGASLKIYDPYGVNKRVTTTTPPPSSNSSPYQSNNNASDVGPMVKDENDEPQIHMIRQCTCAESDICINQAWSQISSCQE</sequence>
<evidence type="ECO:0000313" key="1">
    <source>
        <dbReference type="Proteomes" id="UP000887579"/>
    </source>
</evidence>
<accession>A0AC34FPX3</accession>
<dbReference type="Proteomes" id="UP000887579">
    <property type="component" value="Unplaced"/>
</dbReference>